<dbReference type="EMBL" id="MT898248">
    <property type="protein sequence ID" value="QOS23649.1"/>
    <property type="molecule type" value="Genomic_DNA"/>
</dbReference>
<dbReference type="CDD" id="cd13128">
    <property type="entry name" value="MATE_Wzx_like"/>
    <property type="match status" value="1"/>
</dbReference>
<feature type="transmembrane region" description="Helical" evidence="6">
    <location>
        <begin position="339"/>
        <end position="358"/>
    </location>
</feature>
<dbReference type="EMBL" id="MT898098">
    <property type="protein sequence ID" value="QOS18161.1"/>
    <property type="molecule type" value="Genomic_DNA"/>
</dbReference>
<dbReference type="EMBL" id="MT898111">
    <property type="protein sequence ID" value="QOS18626.1"/>
    <property type="molecule type" value="Genomic_DNA"/>
</dbReference>
<dbReference type="EMBL" id="MT898131">
    <property type="protein sequence ID" value="QOS19384.1"/>
    <property type="molecule type" value="Genomic_DNA"/>
</dbReference>
<feature type="transmembrane region" description="Helical" evidence="6">
    <location>
        <begin position="388"/>
        <end position="410"/>
    </location>
</feature>
<evidence type="ECO:0000256" key="5">
    <source>
        <dbReference type="ARBA" id="ARBA00023136"/>
    </source>
</evidence>
<dbReference type="EMBL" id="MT898315">
    <property type="protein sequence ID" value="QOS26179.1"/>
    <property type="molecule type" value="Genomic_DNA"/>
</dbReference>
<dbReference type="EMBL" id="MT898159">
    <property type="protein sequence ID" value="QOS20401.1"/>
    <property type="molecule type" value="Genomic_DNA"/>
</dbReference>
<keyword evidence="2" id="KW-1003">Cell membrane</keyword>
<feature type="transmembrane region" description="Helical" evidence="6">
    <location>
        <begin position="122"/>
        <end position="143"/>
    </location>
</feature>
<evidence type="ECO:0000313" key="20">
    <source>
        <dbReference type="EMBL" id="QOS27842.1"/>
    </source>
</evidence>
<evidence type="ECO:0000313" key="16">
    <source>
        <dbReference type="EMBL" id="QOS26179.1"/>
    </source>
</evidence>
<feature type="transmembrane region" description="Helical" evidence="6">
    <location>
        <begin position="178"/>
        <end position="199"/>
    </location>
</feature>
<dbReference type="Pfam" id="PF01943">
    <property type="entry name" value="Polysacc_synt"/>
    <property type="match status" value="1"/>
</dbReference>
<evidence type="ECO:0000313" key="17">
    <source>
        <dbReference type="EMBL" id="QOS26273.1"/>
    </source>
</evidence>
<evidence type="ECO:0000313" key="10">
    <source>
        <dbReference type="EMBL" id="QOS18454.1"/>
    </source>
</evidence>
<reference evidence="8" key="1">
    <citation type="submission" date="2020-08" db="EMBL/GenBank/DDBJ databases">
        <title>Genetic structure, function and evolution of capsule biosynthesis loci in Vibrio parahaemolyticus.</title>
        <authorList>
            <person name="Li L."/>
            <person name="Bian S."/>
        </authorList>
    </citation>
    <scope>NUCLEOTIDE SEQUENCE</scope>
    <source>
        <strain evidence="13">VP344</strain>
        <strain evidence="20">VP379</strain>
        <strain evidence="7">VP383</strain>
        <strain evidence="8">VP410</strain>
        <strain evidence="10">VP417</strain>
        <strain evidence="14">VP418</strain>
        <strain evidence="18">VP420</strain>
        <strain evidence="22">VP422</strain>
        <strain evidence="21">VP423</strain>
        <strain evidence="12">VP424</strain>
        <strain evidence="19">VP430</strain>
        <strain evidence="17">VP431</strain>
        <strain evidence="16">VP432</strain>
        <strain evidence="11">VP435</strain>
        <strain evidence="9">VP437</strain>
        <strain evidence="15">VP438</strain>
    </source>
</reference>
<name>A0A7M1VSY0_VIBPH</name>
<dbReference type="EMBL" id="MT898318">
    <property type="protein sequence ID" value="QOS26273.1"/>
    <property type="molecule type" value="Genomic_DNA"/>
</dbReference>
<dbReference type="EMBL" id="MT898335">
    <property type="protein sequence ID" value="QOS26920.1"/>
    <property type="molecule type" value="Genomic_DNA"/>
</dbReference>
<sequence length="439" mass="50010">MSFSNCDDKMSENIFKNTYWMIIDKLVSVFLLTLVNFFIIRTLGPELFGTLSYAQSFVALFLSISLFGLEVVTTKLLVNSDMAHKANVIVNSLYIRLIASFTSCVLINLTSFIYIQDEYTRKIIFILSISLIFNMSDIFLYYFNSLSLSSKIIPYKITVTIIVNAMKVGLIYSSPNVLTLSSLIVLESMLVMIAYASVFRSEKIINGFNFNINKKLIRNIATEAWPLILSGAIVTAYMKMDQIMIDYFLNKERVGVYAAAVKISEAWFFIPIAVASSTYPIIIKSKKNPDLYEEKMKILYSCNIWLSMFVFLFFFFTSDFIINLVFGSEFNDSVNVLKILAFAGVMVSIGVTNTNWLMSQGLQKINLINKIIGLMFNFFLNYKLIPKYGINGAAISTVISYTISNFLVLLSNSKTRVSFFMILKSLDVRLIYKIKELKK</sequence>
<evidence type="ECO:0000313" key="9">
    <source>
        <dbReference type="EMBL" id="QOS18161.1"/>
    </source>
</evidence>
<evidence type="ECO:0000313" key="12">
    <source>
        <dbReference type="EMBL" id="QOS19384.1"/>
    </source>
</evidence>
<dbReference type="GO" id="GO:0005886">
    <property type="term" value="C:plasma membrane"/>
    <property type="evidence" value="ECO:0007669"/>
    <property type="project" value="UniProtKB-SubCell"/>
</dbReference>
<evidence type="ECO:0000313" key="11">
    <source>
        <dbReference type="EMBL" id="QOS18626.1"/>
    </source>
</evidence>
<evidence type="ECO:0000313" key="15">
    <source>
        <dbReference type="EMBL" id="QOS23649.1"/>
    </source>
</evidence>
<dbReference type="EMBL" id="MT898416">
    <property type="protein sequence ID" value="QOS29997.1"/>
    <property type="molecule type" value="Genomic_DNA"/>
</dbReference>
<evidence type="ECO:0000256" key="2">
    <source>
        <dbReference type="ARBA" id="ARBA00022475"/>
    </source>
</evidence>
<evidence type="ECO:0000256" key="3">
    <source>
        <dbReference type="ARBA" id="ARBA00022692"/>
    </source>
</evidence>
<protein>
    <recommendedName>
        <fullName evidence="23">Polysaccharide biosynthesis protein</fullName>
    </recommendedName>
</protein>
<dbReference type="PANTHER" id="PTHR30250">
    <property type="entry name" value="PST FAMILY PREDICTED COLANIC ACID TRANSPORTER"/>
    <property type="match status" value="1"/>
</dbReference>
<dbReference type="EMBL" id="MT898055">
    <property type="protein sequence ID" value="QOS16566.1"/>
    <property type="molecule type" value="Genomic_DNA"/>
</dbReference>
<feature type="transmembrane region" description="Helical" evidence="6">
    <location>
        <begin position="19"/>
        <end position="40"/>
    </location>
</feature>
<dbReference type="InterPro" id="IPR050833">
    <property type="entry name" value="Poly_Biosynth_Transport"/>
</dbReference>
<evidence type="ECO:0000313" key="14">
    <source>
        <dbReference type="EMBL" id="QOS20851.1"/>
    </source>
</evidence>
<gene>
    <name evidence="13" type="ORF">VP344_00014</name>
    <name evidence="20" type="ORF">VP379_00014</name>
    <name evidence="7" type="ORF">VP383_00014</name>
    <name evidence="8" type="ORF">VP410_00014</name>
    <name evidence="10" type="ORF">VP417_00014</name>
    <name evidence="14" type="ORF">VP418_00014</name>
    <name evidence="18" type="ORF">VP420_00014</name>
    <name evidence="22" type="ORF">VP422_00014</name>
    <name evidence="21" type="ORF">VP423_00014</name>
    <name evidence="12" type="ORF">VP424_00014</name>
    <name evidence="19" type="ORF">VP430_00014</name>
    <name evidence="17" type="ORF">VP431_00014</name>
    <name evidence="16" type="ORF">VP432_00014</name>
    <name evidence="11" type="ORF">VP435_00014</name>
    <name evidence="9" type="ORF">VP437_00014</name>
    <name evidence="15" type="ORF">VP438_00014</name>
</gene>
<keyword evidence="5 6" id="KW-0472">Membrane</keyword>
<evidence type="ECO:0000313" key="8">
    <source>
        <dbReference type="EMBL" id="QOS16566.1"/>
    </source>
</evidence>
<keyword evidence="4 6" id="KW-1133">Transmembrane helix</keyword>
<evidence type="ECO:0008006" key="23">
    <source>
        <dbReference type="Google" id="ProtNLM"/>
    </source>
</evidence>
<dbReference type="AlphaFoldDB" id="A0A7M1VSY0"/>
<dbReference type="EMBL" id="MT898359">
    <property type="protein sequence ID" value="QOS27842.1"/>
    <property type="molecule type" value="Genomic_DNA"/>
</dbReference>
<feature type="transmembrane region" description="Helical" evidence="6">
    <location>
        <begin position="220"/>
        <end position="238"/>
    </location>
</feature>
<comment type="subcellular location">
    <subcellularLocation>
        <location evidence="1">Cell membrane</location>
        <topology evidence="1">Multi-pass membrane protein</topology>
    </subcellularLocation>
</comment>
<evidence type="ECO:0000313" key="13">
    <source>
        <dbReference type="EMBL" id="QOS20401.1"/>
    </source>
</evidence>
<feature type="transmembrane region" description="Helical" evidence="6">
    <location>
        <begin position="155"/>
        <end position="172"/>
    </location>
</feature>
<evidence type="ECO:0000256" key="4">
    <source>
        <dbReference type="ARBA" id="ARBA00022989"/>
    </source>
</evidence>
<evidence type="ECO:0000313" key="18">
    <source>
        <dbReference type="EMBL" id="QOS26920.1"/>
    </source>
</evidence>
<evidence type="ECO:0000313" key="21">
    <source>
        <dbReference type="EMBL" id="QOS28478.1"/>
    </source>
</evidence>
<accession>A0A7M1VSY0</accession>
<dbReference type="PANTHER" id="PTHR30250:SF11">
    <property type="entry name" value="O-ANTIGEN TRANSPORTER-RELATED"/>
    <property type="match status" value="1"/>
</dbReference>
<dbReference type="InterPro" id="IPR002797">
    <property type="entry name" value="Polysacc_synth"/>
</dbReference>
<keyword evidence="3 6" id="KW-0812">Transmembrane</keyword>
<evidence type="ECO:0000256" key="1">
    <source>
        <dbReference type="ARBA" id="ARBA00004651"/>
    </source>
</evidence>
<evidence type="ECO:0000313" key="22">
    <source>
        <dbReference type="EMBL" id="QOS29997.1"/>
    </source>
</evidence>
<dbReference type="EMBL" id="MT898374">
    <property type="protein sequence ID" value="QOS28478.1"/>
    <property type="molecule type" value="Genomic_DNA"/>
</dbReference>
<evidence type="ECO:0000313" key="19">
    <source>
        <dbReference type="EMBL" id="QOS27452.1"/>
    </source>
</evidence>
<dbReference type="EMBL" id="MT898349">
    <property type="protein sequence ID" value="QOS27452.1"/>
    <property type="molecule type" value="Genomic_DNA"/>
</dbReference>
<feature type="transmembrane region" description="Helical" evidence="6">
    <location>
        <begin position="52"/>
        <end position="72"/>
    </location>
</feature>
<dbReference type="EMBL" id="MT898171">
    <property type="protein sequence ID" value="QOS20851.1"/>
    <property type="molecule type" value="Genomic_DNA"/>
</dbReference>
<evidence type="ECO:0000256" key="6">
    <source>
        <dbReference type="SAM" id="Phobius"/>
    </source>
</evidence>
<organism evidence="8">
    <name type="scientific">Vibrio parahaemolyticus</name>
    <dbReference type="NCBI Taxonomy" id="670"/>
    <lineage>
        <taxon>Bacteria</taxon>
        <taxon>Pseudomonadati</taxon>
        <taxon>Pseudomonadota</taxon>
        <taxon>Gammaproteobacteria</taxon>
        <taxon>Vibrionales</taxon>
        <taxon>Vibrionaceae</taxon>
        <taxon>Vibrio</taxon>
    </lineage>
</organism>
<feature type="transmembrane region" description="Helical" evidence="6">
    <location>
        <begin position="93"/>
        <end position="116"/>
    </location>
</feature>
<evidence type="ECO:0000313" key="7">
    <source>
        <dbReference type="EMBL" id="QOS15184.1"/>
    </source>
</evidence>
<proteinExistence type="predicted"/>
<feature type="transmembrane region" description="Helical" evidence="6">
    <location>
        <begin position="304"/>
        <end position="327"/>
    </location>
</feature>
<dbReference type="EMBL" id="MT898017">
    <property type="protein sequence ID" value="QOS15184.1"/>
    <property type="molecule type" value="Genomic_DNA"/>
</dbReference>
<feature type="transmembrane region" description="Helical" evidence="6">
    <location>
        <begin position="266"/>
        <end position="283"/>
    </location>
</feature>
<feature type="transmembrane region" description="Helical" evidence="6">
    <location>
        <begin position="365"/>
        <end position="382"/>
    </location>
</feature>
<dbReference type="EMBL" id="MT898106">
    <property type="protein sequence ID" value="QOS18454.1"/>
    <property type="molecule type" value="Genomic_DNA"/>
</dbReference>